<evidence type="ECO:0000256" key="2">
    <source>
        <dbReference type="SAM" id="MobiDB-lite"/>
    </source>
</evidence>
<feature type="region of interest" description="Disordered" evidence="2">
    <location>
        <begin position="1"/>
        <end position="20"/>
    </location>
</feature>
<dbReference type="Proteomes" id="UP000070089">
    <property type="component" value="Unassembled WGS sequence"/>
</dbReference>
<name>A0A132NRC2_GIAIN</name>
<evidence type="ECO:0000313" key="3">
    <source>
        <dbReference type="EMBL" id="KWX12586.1"/>
    </source>
</evidence>
<protein>
    <submittedName>
        <fullName evidence="3">Uncharacterized protein</fullName>
    </submittedName>
</protein>
<dbReference type="VEuPathDB" id="GiardiaDB:QR46_3426"/>
<dbReference type="AlphaFoldDB" id="A0A132NRC2"/>
<reference evidence="3 4" key="1">
    <citation type="journal article" date="2015" name="Mol. Biochem. Parasitol.">
        <title>Identification of polymorphic genes for use in assemblage B genotyping assays through comparative genomics of multiple assemblage B Giardia duodenalis isolates.</title>
        <authorList>
            <person name="Wielinga C."/>
            <person name="Thompson R.C."/>
            <person name="Monis P."/>
            <person name="Ryan U."/>
        </authorList>
    </citation>
    <scope>NUCLEOTIDE SEQUENCE [LARGE SCALE GENOMIC DNA]</scope>
    <source>
        <strain evidence="3 4">BAH15c1</strain>
    </source>
</reference>
<evidence type="ECO:0000313" key="4">
    <source>
        <dbReference type="Proteomes" id="UP000070089"/>
    </source>
</evidence>
<accession>A0A132NRC2</accession>
<feature type="compositionally biased region" description="Polar residues" evidence="2">
    <location>
        <begin position="130"/>
        <end position="153"/>
    </location>
</feature>
<sequence>MDEKDYKIRPFPAAGMGTESHQASFNNTVQGSRVWGTWHYPTQYPTAHPDTTSNSLSNPYQPNFPLPYGGKLRYSEYNNYHNPMFWTPSTSSLNQEISSAEQPHMKKDRLFSSRNSLQQGRPSFARPFQDPSSTASSFENNPYQPSNPSGQTSNPPPSYQTYIPVPSMSVPPQLCSHPALADHQSVGYDTSIGSIQPAASIPLTQEILARMRILYASLFNLYNNSNKIMSAYRNSQVFQVYYDVSMTMWYLGKTASEVIQLISSSLTPSSTLPLSMDANLVGNTSMSTSRMANPRAREDSVMETEPKAAIDAFASIITRTKEFVELDTAHPRTDMTFSGKSTEDRVAELESSLREVIKHIYDELDVDAILEAAGLVSLATEQSAPSTTADYLTGSGDELVYSRDALLAMDKNKLVEKIEAQNMIIDNLRHTFSLVSSNITTLSQALIPSSVVATTDESNEATPSIIDKLMQQLTERTTQLASAQKRLSAAEAELKCLKAERERWGPLSAG</sequence>
<keyword evidence="1" id="KW-0175">Coiled coil</keyword>
<dbReference type="OrthoDB" id="10255833at2759"/>
<organism evidence="3 4">
    <name type="scientific">Giardia duodenalis assemblage B</name>
    <dbReference type="NCBI Taxonomy" id="1394984"/>
    <lineage>
        <taxon>Eukaryota</taxon>
        <taxon>Metamonada</taxon>
        <taxon>Diplomonadida</taxon>
        <taxon>Hexamitidae</taxon>
        <taxon>Giardiinae</taxon>
        <taxon>Giardia</taxon>
    </lineage>
</organism>
<proteinExistence type="predicted"/>
<feature type="region of interest" description="Disordered" evidence="2">
    <location>
        <begin position="113"/>
        <end position="163"/>
    </location>
</feature>
<gene>
    <name evidence="3" type="ORF">QR46_3426</name>
</gene>
<feature type="coiled-coil region" evidence="1">
    <location>
        <begin position="466"/>
        <end position="500"/>
    </location>
</feature>
<dbReference type="EMBL" id="JXTI01000109">
    <property type="protein sequence ID" value="KWX12586.1"/>
    <property type="molecule type" value="Genomic_DNA"/>
</dbReference>
<comment type="caution">
    <text evidence="3">The sequence shown here is derived from an EMBL/GenBank/DDBJ whole genome shotgun (WGS) entry which is preliminary data.</text>
</comment>
<evidence type="ECO:0000256" key="1">
    <source>
        <dbReference type="SAM" id="Coils"/>
    </source>
</evidence>